<keyword evidence="5" id="KW-0862">Zinc</keyword>
<reference evidence="7 8" key="1">
    <citation type="journal article" date="2019" name="Int. J. Syst. Evol. Microbiol.">
        <title>The Global Catalogue of Microorganisms (GCM) 10K type strain sequencing project: providing services to taxonomists for standard genome sequencing and annotation.</title>
        <authorList>
            <consortium name="The Broad Institute Genomics Platform"/>
            <consortium name="The Broad Institute Genome Sequencing Center for Infectious Disease"/>
            <person name="Wu L."/>
            <person name="Ma J."/>
        </authorList>
    </citation>
    <scope>NUCLEOTIDE SEQUENCE [LARGE SCALE GENOMIC DNA]</scope>
    <source>
        <strain evidence="7 8">JCM 15577</strain>
    </source>
</reference>
<feature type="domain" description="Adenosine deaminase" evidence="6">
    <location>
        <begin position="14"/>
        <end position="308"/>
    </location>
</feature>
<dbReference type="SUPFAM" id="SSF51556">
    <property type="entry name" value="Metallo-dependent hydrolases"/>
    <property type="match status" value="1"/>
</dbReference>
<evidence type="ECO:0000256" key="5">
    <source>
        <dbReference type="ARBA" id="ARBA00022833"/>
    </source>
</evidence>
<dbReference type="PANTHER" id="PTHR43114:SF6">
    <property type="entry name" value="ADENINE DEAMINASE"/>
    <property type="match status" value="1"/>
</dbReference>
<evidence type="ECO:0000256" key="2">
    <source>
        <dbReference type="ARBA" id="ARBA00006676"/>
    </source>
</evidence>
<dbReference type="InterPro" id="IPR001365">
    <property type="entry name" value="A_deaminase_dom"/>
</dbReference>
<dbReference type="Pfam" id="PF00962">
    <property type="entry name" value="A_deaminase"/>
    <property type="match status" value="1"/>
</dbReference>
<protein>
    <submittedName>
        <fullName evidence="7">Adenosine deaminase</fullName>
    </submittedName>
</protein>
<evidence type="ECO:0000256" key="3">
    <source>
        <dbReference type="ARBA" id="ARBA00022723"/>
    </source>
</evidence>
<dbReference type="PANTHER" id="PTHR43114">
    <property type="entry name" value="ADENINE DEAMINASE"/>
    <property type="match status" value="1"/>
</dbReference>
<evidence type="ECO:0000313" key="8">
    <source>
        <dbReference type="Proteomes" id="UP001501690"/>
    </source>
</evidence>
<comment type="similarity">
    <text evidence="2">Belongs to the metallo-dependent hydrolases superfamily. Adenosine and AMP deaminases family.</text>
</comment>
<dbReference type="InterPro" id="IPR032466">
    <property type="entry name" value="Metal_Hydrolase"/>
</dbReference>
<gene>
    <name evidence="7" type="ORF">GCM10009808_26770</name>
</gene>
<dbReference type="EMBL" id="BAAAPL010000002">
    <property type="protein sequence ID" value="GAA1707442.1"/>
    <property type="molecule type" value="Genomic_DNA"/>
</dbReference>
<comment type="cofactor">
    <cofactor evidence="1">
        <name>Zn(2+)</name>
        <dbReference type="ChEBI" id="CHEBI:29105"/>
    </cofactor>
</comment>
<dbReference type="Proteomes" id="UP001501690">
    <property type="component" value="Unassembled WGS sequence"/>
</dbReference>
<organism evidence="7 8">
    <name type="scientific">Microbacterium sediminicola</name>
    <dbReference type="NCBI Taxonomy" id="415210"/>
    <lineage>
        <taxon>Bacteria</taxon>
        <taxon>Bacillati</taxon>
        <taxon>Actinomycetota</taxon>
        <taxon>Actinomycetes</taxon>
        <taxon>Micrococcales</taxon>
        <taxon>Microbacteriaceae</taxon>
        <taxon>Microbacterium</taxon>
    </lineage>
</organism>
<dbReference type="InterPro" id="IPR006330">
    <property type="entry name" value="Ado/ade_deaminase"/>
</dbReference>
<proteinExistence type="inferred from homology"/>
<keyword evidence="4" id="KW-0378">Hydrolase</keyword>
<sequence>MSGVKVSRSLLELPKVHVHAHLDGCYPLDAVQQLAARHDAGFEVPESFATVWDFFDAYGTVPALVRDLDDLRALCRALVLADAALGVRYLEPAIEPQLYAPRLGSLEQVTGVIIDALQEAAVEAGIEVGANLTVNTDQDEELAAQLARVAASFAGHGVTALGTAGFVEPAGLKRFATVADIGRDAGLQIVSHAGQTGGPDSIREALNDLGATRISHGVMAVLDSELVSRLADEHIVLDVCPVSNVRLGVSSSLEQHEARALVAAGVRVTLNADDSLWFGNSVLDQYRIARDVWGMDDATLAAISRTGLLVPGMSERTRSEYEVSLAAWFTAAPG</sequence>
<evidence type="ECO:0000259" key="6">
    <source>
        <dbReference type="Pfam" id="PF00962"/>
    </source>
</evidence>
<evidence type="ECO:0000256" key="4">
    <source>
        <dbReference type="ARBA" id="ARBA00022801"/>
    </source>
</evidence>
<comment type="caution">
    <text evidence="7">The sequence shown here is derived from an EMBL/GenBank/DDBJ whole genome shotgun (WGS) entry which is preliminary data.</text>
</comment>
<dbReference type="RefSeq" id="WP_344073496.1">
    <property type="nucleotide sequence ID" value="NZ_BAAAPL010000002.1"/>
</dbReference>
<keyword evidence="8" id="KW-1185">Reference proteome</keyword>
<dbReference type="Gene3D" id="3.20.20.140">
    <property type="entry name" value="Metal-dependent hydrolases"/>
    <property type="match status" value="1"/>
</dbReference>
<evidence type="ECO:0000313" key="7">
    <source>
        <dbReference type="EMBL" id="GAA1707442.1"/>
    </source>
</evidence>
<accession>A0ABN2IMA6</accession>
<name>A0ABN2IMA6_9MICO</name>
<evidence type="ECO:0000256" key="1">
    <source>
        <dbReference type="ARBA" id="ARBA00001947"/>
    </source>
</evidence>
<keyword evidence="3" id="KW-0479">Metal-binding</keyword>